<dbReference type="InterPro" id="IPR038883">
    <property type="entry name" value="AN11006-like"/>
</dbReference>
<dbReference type="Pfam" id="PF24864">
    <property type="entry name" value="DUF7730"/>
    <property type="match status" value="1"/>
</dbReference>
<gene>
    <name evidence="2" type="ORF">EV356DRAFT_183831</name>
</gene>
<sequence length="380" mass="43345">MPPIKHVFLSTSRRFQIPHWNCASERDDLATSQEMTTAKVSSPKSSITFTNLPPELHLMIYRHLLLSPHSIELWPKLPNLAPTNQRYHAQPSRARAALRSTRSLHPSLLRVSRTIHRPAASVLYSENEFRFSDLDGWLALSSFLLGIGPGNWRLLRQVAVHVPLPGVLYQCPKHVFSAEYDDEVELVCRRVEASGLLAPPVRNPTLAFEDCCCVLRKAGGLRTLRLVVPGDFDARDEWAWYRTAFQMRGPPERLTDFVRRRLGTGEVAALGIAEYGEAYIRRYGIRSVLRRLQRGLPELQISLVELDSEEPVDVVRHSAQCRRGLRCHRRKAVQRLAEPPWKSYYSRVHPDGRYDIELDRGRVGDVLGTGQKWCHDVVLG</sequence>
<dbReference type="OrthoDB" id="5413827at2759"/>
<dbReference type="PANTHER" id="PTHR42085:SF2">
    <property type="entry name" value="F-BOX DOMAIN-CONTAINING PROTEIN"/>
    <property type="match status" value="1"/>
</dbReference>
<evidence type="ECO:0000313" key="3">
    <source>
        <dbReference type="Proteomes" id="UP000800092"/>
    </source>
</evidence>
<name>A0A6A6H791_VIRVR</name>
<accession>A0A6A6H791</accession>
<proteinExistence type="predicted"/>
<organism evidence="2 3">
    <name type="scientific">Viridothelium virens</name>
    <name type="common">Speckled blister lichen</name>
    <name type="synonym">Trypethelium virens</name>
    <dbReference type="NCBI Taxonomy" id="1048519"/>
    <lineage>
        <taxon>Eukaryota</taxon>
        <taxon>Fungi</taxon>
        <taxon>Dikarya</taxon>
        <taxon>Ascomycota</taxon>
        <taxon>Pezizomycotina</taxon>
        <taxon>Dothideomycetes</taxon>
        <taxon>Dothideomycetes incertae sedis</taxon>
        <taxon>Trypetheliales</taxon>
        <taxon>Trypetheliaceae</taxon>
        <taxon>Viridothelium</taxon>
    </lineage>
</organism>
<dbReference type="Proteomes" id="UP000800092">
    <property type="component" value="Unassembled WGS sequence"/>
</dbReference>
<evidence type="ECO:0000259" key="1">
    <source>
        <dbReference type="Pfam" id="PF24864"/>
    </source>
</evidence>
<dbReference type="PANTHER" id="PTHR42085">
    <property type="entry name" value="F-BOX DOMAIN-CONTAINING PROTEIN"/>
    <property type="match status" value="1"/>
</dbReference>
<keyword evidence="3" id="KW-1185">Reference proteome</keyword>
<evidence type="ECO:0000313" key="2">
    <source>
        <dbReference type="EMBL" id="KAF2233956.1"/>
    </source>
</evidence>
<protein>
    <recommendedName>
        <fullName evidence="1">DUF7730 domain-containing protein</fullName>
    </recommendedName>
</protein>
<dbReference type="EMBL" id="ML991802">
    <property type="protein sequence ID" value="KAF2233956.1"/>
    <property type="molecule type" value="Genomic_DNA"/>
</dbReference>
<dbReference type="AlphaFoldDB" id="A0A6A6H791"/>
<dbReference type="InterPro" id="IPR056632">
    <property type="entry name" value="DUF7730"/>
</dbReference>
<feature type="domain" description="DUF7730" evidence="1">
    <location>
        <begin position="44"/>
        <end position="227"/>
    </location>
</feature>
<reference evidence="2" key="1">
    <citation type="journal article" date="2020" name="Stud. Mycol.">
        <title>101 Dothideomycetes genomes: a test case for predicting lifestyles and emergence of pathogens.</title>
        <authorList>
            <person name="Haridas S."/>
            <person name="Albert R."/>
            <person name="Binder M."/>
            <person name="Bloem J."/>
            <person name="Labutti K."/>
            <person name="Salamov A."/>
            <person name="Andreopoulos B."/>
            <person name="Baker S."/>
            <person name="Barry K."/>
            <person name="Bills G."/>
            <person name="Bluhm B."/>
            <person name="Cannon C."/>
            <person name="Castanera R."/>
            <person name="Culley D."/>
            <person name="Daum C."/>
            <person name="Ezra D."/>
            <person name="Gonzalez J."/>
            <person name="Henrissat B."/>
            <person name="Kuo A."/>
            <person name="Liang C."/>
            <person name="Lipzen A."/>
            <person name="Lutzoni F."/>
            <person name="Magnuson J."/>
            <person name="Mondo S."/>
            <person name="Nolan M."/>
            <person name="Ohm R."/>
            <person name="Pangilinan J."/>
            <person name="Park H.-J."/>
            <person name="Ramirez L."/>
            <person name="Alfaro M."/>
            <person name="Sun H."/>
            <person name="Tritt A."/>
            <person name="Yoshinaga Y."/>
            <person name="Zwiers L.-H."/>
            <person name="Turgeon B."/>
            <person name="Goodwin S."/>
            <person name="Spatafora J."/>
            <person name="Crous P."/>
            <person name="Grigoriev I."/>
        </authorList>
    </citation>
    <scope>NUCLEOTIDE SEQUENCE</scope>
    <source>
        <strain evidence="2">Tuck. ex Michener</strain>
    </source>
</reference>